<sequence length="89" mass="10545">MNNKEKLTIQVEKVISKLESDYNSEINNGIYQLLYKRYKNALDILEKNKDIREINIIGGVRGYMDSFNDYENPLLEELYKAEKILKELL</sequence>
<gene>
    <name evidence="1" type="ORF">BSI_06510</name>
</gene>
<evidence type="ECO:0000313" key="2">
    <source>
        <dbReference type="Proteomes" id="UP000011182"/>
    </source>
</evidence>
<reference evidence="1 2" key="1">
    <citation type="journal article" date="2014" name="Syst. Appl. Microbiol.">
        <title>Genomic insights into the taxonomic status of the three subspecies of Bacillus subtilis.</title>
        <authorList>
            <person name="Yi H."/>
            <person name="Chun J."/>
            <person name="Cha C.J."/>
        </authorList>
    </citation>
    <scope>NUCLEOTIDE SEQUENCE [LARGE SCALE GENOMIC DNA]</scope>
    <source>
        <strain evidence="1 2">KCTC 13429</strain>
    </source>
</reference>
<protein>
    <submittedName>
        <fullName evidence="1">Uncharacterized protein</fullName>
    </submittedName>
</protein>
<name>A0A9W5PF10_9BACI</name>
<dbReference type="EMBL" id="AMXN01000001">
    <property type="protein sequence ID" value="ELS63260.1"/>
    <property type="molecule type" value="Genomic_DNA"/>
</dbReference>
<evidence type="ECO:0000313" key="1">
    <source>
        <dbReference type="EMBL" id="ELS63260.1"/>
    </source>
</evidence>
<proteinExistence type="predicted"/>
<organism evidence="1 2">
    <name type="scientific">Bacillus inaquosorum KCTC 13429</name>
    <dbReference type="NCBI Taxonomy" id="1236548"/>
    <lineage>
        <taxon>Bacteria</taxon>
        <taxon>Bacillati</taxon>
        <taxon>Bacillota</taxon>
        <taxon>Bacilli</taxon>
        <taxon>Bacillales</taxon>
        <taxon>Bacillaceae</taxon>
        <taxon>Bacillus</taxon>
    </lineage>
</organism>
<comment type="caution">
    <text evidence="1">The sequence shown here is derived from an EMBL/GenBank/DDBJ whole genome shotgun (WGS) entry which is preliminary data.</text>
</comment>
<accession>A0A9W5PF10</accession>
<dbReference type="AlphaFoldDB" id="A0A9W5PF10"/>
<dbReference type="RefSeq" id="WP_003236298.1">
    <property type="nucleotide sequence ID" value="NZ_AMXN01000001.1"/>
</dbReference>
<dbReference type="Proteomes" id="UP000011182">
    <property type="component" value="Unassembled WGS sequence"/>
</dbReference>
<keyword evidence="2" id="KW-1185">Reference proteome</keyword>